<evidence type="ECO:0000256" key="4">
    <source>
        <dbReference type="ARBA" id="ARBA00022432"/>
    </source>
</evidence>
<feature type="domain" description="Serine dehydratase beta chain" evidence="13">
    <location>
        <begin position="10"/>
        <end position="79"/>
    </location>
</feature>
<dbReference type="SUPFAM" id="SSF143548">
    <property type="entry name" value="Serine metabolism enzymes domain"/>
    <property type="match status" value="1"/>
</dbReference>
<accession>A0ABS4CLZ2</accession>
<dbReference type="PANTHER" id="PTHR30182">
    <property type="entry name" value="L-SERINE DEHYDRATASE"/>
    <property type="match status" value="1"/>
</dbReference>
<dbReference type="InterPro" id="IPR004643">
    <property type="entry name" value="Fe-S_L-Ser_bsu"/>
</dbReference>
<dbReference type="NCBIfam" id="TIGR00719">
    <property type="entry name" value="sda_beta"/>
    <property type="match status" value="1"/>
</dbReference>
<evidence type="ECO:0000256" key="9">
    <source>
        <dbReference type="ARBA" id="ARBA00023239"/>
    </source>
</evidence>
<dbReference type="Gene3D" id="3.30.1330.90">
    <property type="entry name" value="D-3-phosphoglycerate dehydrogenase, domain 3"/>
    <property type="match status" value="1"/>
</dbReference>
<comment type="pathway">
    <text evidence="2 11">Carbohydrate biosynthesis; gluconeogenesis.</text>
</comment>
<name>A0ABS4CLZ2_9ENTE</name>
<keyword evidence="9 11" id="KW-0456">Lyase</keyword>
<dbReference type="InterPro" id="IPR051318">
    <property type="entry name" value="Fe-S_L-Ser"/>
</dbReference>
<comment type="catalytic activity">
    <reaction evidence="10 11 12">
        <text>L-serine = pyruvate + NH4(+)</text>
        <dbReference type="Rhea" id="RHEA:19169"/>
        <dbReference type="ChEBI" id="CHEBI:15361"/>
        <dbReference type="ChEBI" id="CHEBI:28938"/>
        <dbReference type="ChEBI" id="CHEBI:33384"/>
        <dbReference type="EC" id="4.3.1.17"/>
    </reaction>
</comment>
<evidence type="ECO:0000256" key="2">
    <source>
        <dbReference type="ARBA" id="ARBA00004742"/>
    </source>
</evidence>
<evidence type="ECO:0000313" key="15">
    <source>
        <dbReference type="Proteomes" id="UP000673375"/>
    </source>
</evidence>
<keyword evidence="4 11" id="KW-0312">Gluconeogenesis</keyword>
<evidence type="ECO:0000256" key="1">
    <source>
        <dbReference type="ARBA" id="ARBA00001966"/>
    </source>
</evidence>
<evidence type="ECO:0000256" key="3">
    <source>
        <dbReference type="ARBA" id="ARBA00008636"/>
    </source>
</evidence>
<evidence type="ECO:0000256" key="6">
    <source>
        <dbReference type="ARBA" id="ARBA00022723"/>
    </source>
</evidence>
<evidence type="ECO:0000259" key="13">
    <source>
        <dbReference type="Pfam" id="PF03315"/>
    </source>
</evidence>
<evidence type="ECO:0000256" key="8">
    <source>
        <dbReference type="ARBA" id="ARBA00023014"/>
    </source>
</evidence>
<proteinExistence type="inferred from homology"/>
<evidence type="ECO:0000313" key="14">
    <source>
        <dbReference type="EMBL" id="MBP1047065.1"/>
    </source>
</evidence>
<dbReference type="EMBL" id="JAEDXU010000006">
    <property type="protein sequence ID" value="MBP1047065.1"/>
    <property type="molecule type" value="Genomic_DNA"/>
</dbReference>
<dbReference type="PIRSF" id="PIRSF036692">
    <property type="entry name" value="SDH_B"/>
    <property type="match status" value="1"/>
</dbReference>
<evidence type="ECO:0000256" key="7">
    <source>
        <dbReference type="ARBA" id="ARBA00023004"/>
    </source>
</evidence>
<dbReference type="PANTHER" id="PTHR30182:SF12">
    <property type="entry name" value="L-SERINE DEHYDRATASE, BETA CHAIN-RELATED"/>
    <property type="match status" value="1"/>
</dbReference>
<comment type="caution">
    <text evidence="14">The sequence shown here is derived from an EMBL/GenBank/DDBJ whole genome shotgun (WGS) entry which is preliminary data.</text>
</comment>
<gene>
    <name evidence="14" type="primary">sdaAB</name>
    <name evidence="14" type="ORF">I6N96_12360</name>
</gene>
<keyword evidence="5 11" id="KW-0004">4Fe-4S</keyword>
<comment type="cofactor">
    <cofactor evidence="1 12">
        <name>[4Fe-4S] cluster</name>
        <dbReference type="ChEBI" id="CHEBI:49883"/>
    </cofactor>
</comment>
<dbReference type="GO" id="GO:0003941">
    <property type="term" value="F:L-serine ammonia-lyase activity"/>
    <property type="evidence" value="ECO:0007669"/>
    <property type="project" value="UniProtKB-EC"/>
</dbReference>
<evidence type="ECO:0000256" key="12">
    <source>
        <dbReference type="RuleBase" id="RU366059"/>
    </source>
</evidence>
<keyword evidence="7 11" id="KW-0408">Iron</keyword>
<dbReference type="RefSeq" id="WP_209557854.1">
    <property type="nucleotide sequence ID" value="NZ_JAEDXU010000006.1"/>
</dbReference>
<keyword evidence="8 11" id="KW-0411">Iron-sulfur</keyword>
<comment type="similarity">
    <text evidence="3 11 12">Belongs to the iron-sulfur dependent L-serine dehydratase family.</text>
</comment>
<keyword evidence="15" id="KW-1185">Reference proteome</keyword>
<evidence type="ECO:0000256" key="5">
    <source>
        <dbReference type="ARBA" id="ARBA00022485"/>
    </source>
</evidence>
<dbReference type="InterPro" id="IPR029009">
    <property type="entry name" value="ASB_dom_sf"/>
</dbReference>
<organism evidence="14 15">
    <name type="scientific">Enterococcus larvae</name>
    <dbReference type="NCBI Taxonomy" id="2794352"/>
    <lineage>
        <taxon>Bacteria</taxon>
        <taxon>Bacillati</taxon>
        <taxon>Bacillota</taxon>
        <taxon>Bacilli</taxon>
        <taxon>Lactobacillales</taxon>
        <taxon>Enterococcaceae</taxon>
        <taxon>Enterococcus</taxon>
    </lineage>
</organism>
<keyword evidence="6 11" id="KW-0479">Metal-binding</keyword>
<dbReference type="Proteomes" id="UP000673375">
    <property type="component" value="Unassembled WGS sequence"/>
</dbReference>
<evidence type="ECO:0000256" key="11">
    <source>
        <dbReference type="PIRNR" id="PIRNR036692"/>
    </source>
</evidence>
<reference evidence="14 15" key="1">
    <citation type="submission" date="2020-12" db="EMBL/GenBank/DDBJ databases">
        <title>Vagococcus allomyrinae sp. nov. and Enterococcus lavae sp. nov., isolated from the larvae of Allomyrina dichotoma.</title>
        <authorList>
            <person name="Lee S.D."/>
        </authorList>
    </citation>
    <scope>NUCLEOTIDE SEQUENCE [LARGE SCALE GENOMIC DNA]</scope>
    <source>
        <strain evidence="14 15">BWM-S5</strain>
    </source>
</reference>
<evidence type="ECO:0000256" key="10">
    <source>
        <dbReference type="ARBA" id="ARBA00049406"/>
    </source>
</evidence>
<sequence length="220" mass="24007">MTKRKFKYKSAFDIIGPIMVGPSSSHTAGAVRIGKMARDLFKHTPRKLIVTFFGSFAETYKGHGTAVAIVAGVLGFETNDERIPDSLEIAEQQGVHVEFLVSRTPTDHANTVNLELIDNTELLNLTAISIGGGSIQLTEINHHSTLLEHSQGNGLLLTTFEPQITLPNVREALESPEFIQVQELNKETIIFVETVSDISQKLLAKIKNLPGITTVMATTG</sequence>
<dbReference type="InterPro" id="IPR005131">
    <property type="entry name" value="Ser_deHydtase_bsu"/>
</dbReference>
<protein>
    <recommendedName>
        <fullName evidence="11">L-serine deaminase</fullName>
    </recommendedName>
</protein>
<dbReference type="Pfam" id="PF03315">
    <property type="entry name" value="SDH_beta"/>
    <property type="match status" value="1"/>
</dbReference>